<dbReference type="OrthoDB" id="9816096at2"/>
<organism evidence="3 4">
    <name type="scientific">Desulforamulus putei DSM 12395</name>
    <dbReference type="NCBI Taxonomy" id="1121429"/>
    <lineage>
        <taxon>Bacteria</taxon>
        <taxon>Bacillati</taxon>
        <taxon>Bacillota</taxon>
        <taxon>Clostridia</taxon>
        <taxon>Eubacteriales</taxon>
        <taxon>Peptococcaceae</taxon>
        <taxon>Desulforamulus</taxon>
    </lineage>
</organism>
<keyword evidence="1" id="KW-0732">Signal</keyword>
<dbReference type="STRING" id="1121429.SAMN02745133_00940"/>
<feature type="domain" description="Copper amine oxidase-like N-terminal" evidence="2">
    <location>
        <begin position="28"/>
        <end position="81"/>
    </location>
</feature>
<dbReference type="Gene3D" id="3.30.457.10">
    <property type="entry name" value="Copper amine oxidase-like, N-terminal domain"/>
    <property type="match status" value="1"/>
</dbReference>
<feature type="domain" description="Copper amine oxidase-like N-terminal" evidence="2">
    <location>
        <begin position="89"/>
        <end position="155"/>
    </location>
</feature>
<name>A0A1M4VI73_9FIRM</name>
<protein>
    <submittedName>
        <fullName evidence="3">Copper amine oxidase N-terminal domain-containing protein</fullName>
    </submittedName>
</protein>
<feature type="chain" id="PRO_5013155137" evidence="1">
    <location>
        <begin position="28"/>
        <end position="199"/>
    </location>
</feature>
<dbReference type="InterPro" id="IPR036582">
    <property type="entry name" value="Mao_N_sf"/>
</dbReference>
<keyword evidence="4" id="KW-1185">Reference proteome</keyword>
<evidence type="ECO:0000313" key="4">
    <source>
        <dbReference type="Proteomes" id="UP000184148"/>
    </source>
</evidence>
<dbReference type="Pfam" id="PF07833">
    <property type="entry name" value="Cu_amine_oxidN1"/>
    <property type="match status" value="2"/>
</dbReference>
<feature type="signal peptide" evidence="1">
    <location>
        <begin position="1"/>
        <end position="27"/>
    </location>
</feature>
<evidence type="ECO:0000313" key="3">
    <source>
        <dbReference type="EMBL" id="SHE68600.1"/>
    </source>
</evidence>
<dbReference type="AlphaFoldDB" id="A0A1M4VI73"/>
<accession>A0A1M4VI73</accession>
<reference evidence="4" key="1">
    <citation type="submission" date="2016-11" db="EMBL/GenBank/DDBJ databases">
        <authorList>
            <person name="Varghese N."/>
            <person name="Submissions S."/>
        </authorList>
    </citation>
    <scope>NUCLEOTIDE SEQUENCE [LARGE SCALE GENOMIC DNA]</scope>
    <source>
        <strain evidence="4">DSM 12395</strain>
    </source>
</reference>
<dbReference type="Proteomes" id="UP000184148">
    <property type="component" value="Unassembled WGS sequence"/>
</dbReference>
<dbReference type="InterPro" id="IPR012854">
    <property type="entry name" value="Cu_amine_oxidase-like_N"/>
</dbReference>
<proteinExistence type="predicted"/>
<evidence type="ECO:0000259" key="2">
    <source>
        <dbReference type="Pfam" id="PF07833"/>
    </source>
</evidence>
<dbReference type="EMBL" id="FQUY01000004">
    <property type="protein sequence ID" value="SHE68600.1"/>
    <property type="molecule type" value="Genomic_DNA"/>
</dbReference>
<sequence>MRQTILRTALIMFVLLMVSAFCLPAMASESQIAFPVGKKVYAVNGQEQAMEAQTFISNGRTYVPLRYLGEALGAAVKWVSDGGDHGLLILTKGGNGVVFRLDRKEYTVIRGNHVTVAQMDAAPVFRDNRLYLPARYVAEVFGYRVNFDTAANAVQLYPSGDQRPVPDAPGQETGAVKPDPSLVKGLLSTIFALYTFMIY</sequence>
<dbReference type="RefSeq" id="WP_073236455.1">
    <property type="nucleotide sequence ID" value="NZ_FQUY01000004.1"/>
</dbReference>
<dbReference type="SUPFAM" id="SSF55383">
    <property type="entry name" value="Copper amine oxidase, domain N"/>
    <property type="match status" value="2"/>
</dbReference>
<gene>
    <name evidence="3" type="ORF">SAMN02745133_00940</name>
</gene>
<evidence type="ECO:0000256" key="1">
    <source>
        <dbReference type="SAM" id="SignalP"/>
    </source>
</evidence>